<dbReference type="InterPro" id="IPR005186">
    <property type="entry name" value="FlaG"/>
</dbReference>
<comment type="caution">
    <text evidence="2">The sequence shown here is derived from an EMBL/GenBank/DDBJ whole genome shotgun (WGS) entry which is preliminary data.</text>
</comment>
<organism evidence="2 3">
    <name type="scientific">Pseudomonas graminis</name>
    <dbReference type="NCBI Taxonomy" id="158627"/>
    <lineage>
        <taxon>Bacteria</taxon>
        <taxon>Pseudomonadati</taxon>
        <taxon>Pseudomonadota</taxon>
        <taxon>Gammaproteobacteria</taxon>
        <taxon>Pseudomonadales</taxon>
        <taxon>Pseudomonadaceae</taxon>
        <taxon>Pseudomonas</taxon>
    </lineage>
</organism>
<keyword evidence="2" id="KW-0282">Flagellum</keyword>
<gene>
    <name evidence="2" type="ORF">BBI10_05045</name>
</gene>
<dbReference type="AlphaFoldDB" id="A0A1C2ECB3"/>
<protein>
    <submittedName>
        <fullName evidence="2">Flagellar biosynthesis protein FlaG</fullName>
    </submittedName>
</protein>
<dbReference type="RefSeq" id="WP_065987283.1">
    <property type="nucleotide sequence ID" value="NZ_MDEN01000054.1"/>
</dbReference>
<sequence length="129" mass="13763">MDISNRMNVSYPVIQSLPAVPVAADKPAVAPQVVPAPAASSPSGTSTSKDSDPEKKTEELQAAVKQMEKFFQSVHRNLEFSIDDKSGKVVVKVIATETGEVVRQLPSAEALKLADSLKNANSLLFEAKV</sequence>
<evidence type="ECO:0000313" key="2">
    <source>
        <dbReference type="EMBL" id="OCX24596.1"/>
    </source>
</evidence>
<feature type="compositionally biased region" description="Basic and acidic residues" evidence="1">
    <location>
        <begin position="49"/>
        <end position="59"/>
    </location>
</feature>
<dbReference type="SUPFAM" id="SSF160214">
    <property type="entry name" value="FlaG-like"/>
    <property type="match status" value="1"/>
</dbReference>
<dbReference type="PANTHER" id="PTHR37166:SF1">
    <property type="entry name" value="PROTEIN FLAG"/>
    <property type="match status" value="1"/>
</dbReference>
<feature type="region of interest" description="Disordered" evidence="1">
    <location>
        <begin position="33"/>
        <end position="59"/>
    </location>
</feature>
<evidence type="ECO:0000313" key="3">
    <source>
        <dbReference type="Proteomes" id="UP000095143"/>
    </source>
</evidence>
<dbReference type="OrthoDB" id="5741693at2"/>
<dbReference type="PANTHER" id="PTHR37166">
    <property type="entry name" value="PROTEIN FLAG"/>
    <property type="match status" value="1"/>
</dbReference>
<reference evidence="2 3" key="1">
    <citation type="submission" date="2016-08" db="EMBL/GenBank/DDBJ databases">
        <title>Whole genome sequence of Pseudomonas graminis strain UASWS1507, a potential biological control agent for agriculture.</title>
        <authorList>
            <person name="Crovadore J."/>
            <person name="Calmin G."/>
            <person name="Chablais R."/>
            <person name="Cochard B."/>
            <person name="Lefort F."/>
        </authorList>
    </citation>
    <scope>NUCLEOTIDE SEQUENCE [LARGE SCALE GENOMIC DNA]</scope>
    <source>
        <strain evidence="2 3">UASWS1507</strain>
    </source>
</reference>
<dbReference type="Pfam" id="PF03646">
    <property type="entry name" value="FlaG"/>
    <property type="match status" value="1"/>
</dbReference>
<evidence type="ECO:0000256" key="1">
    <source>
        <dbReference type="SAM" id="MobiDB-lite"/>
    </source>
</evidence>
<dbReference type="Proteomes" id="UP000095143">
    <property type="component" value="Unassembled WGS sequence"/>
</dbReference>
<dbReference type="EMBL" id="MDEN01000054">
    <property type="protein sequence ID" value="OCX24596.1"/>
    <property type="molecule type" value="Genomic_DNA"/>
</dbReference>
<dbReference type="Gene3D" id="3.30.160.170">
    <property type="entry name" value="FlaG-like"/>
    <property type="match status" value="1"/>
</dbReference>
<keyword evidence="2" id="KW-0969">Cilium</keyword>
<feature type="compositionally biased region" description="Low complexity" evidence="1">
    <location>
        <begin position="33"/>
        <end position="48"/>
    </location>
</feature>
<proteinExistence type="predicted"/>
<name>A0A1C2ECB3_9PSED</name>
<accession>A0A1C2ECB3</accession>
<keyword evidence="2" id="KW-0966">Cell projection</keyword>
<dbReference type="InterPro" id="IPR035924">
    <property type="entry name" value="FlaG-like_sf"/>
</dbReference>